<keyword evidence="1" id="KW-0472">Membrane</keyword>
<evidence type="ECO:0000313" key="3">
    <source>
        <dbReference type="Proteomes" id="UP001497522"/>
    </source>
</evidence>
<feature type="transmembrane region" description="Helical" evidence="1">
    <location>
        <begin position="55"/>
        <end position="82"/>
    </location>
</feature>
<evidence type="ECO:0000313" key="2">
    <source>
        <dbReference type="EMBL" id="CAK9879077.1"/>
    </source>
</evidence>
<sequence>MENVKRREFLVLLCRWLLLYLAKITVIRASLIIKSLHSHDSLSAGQASLQYLGSIIWGFVFGVCICYLFHHLLLFQFVYWLWIGYDQFSPSISTPLHRPEGSKQVAVMIGTGKEKDPCTIPGKATWKDLLLWEETADVPDEGSNRSWSSRVIGQVLHEFRIQKGATDLFLFLPGDLSESPLKKKKKKYQKPSSSPSFDNATEGELLALMKPMDWPGPDTVPEACLNSSNKMQSVIRAVIVSLSGNVDEAGMHELQMMVVFL</sequence>
<keyword evidence="1" id="KW-0812">Transmembrane</keyword>
<organism evidence="2 3">
    <name type="scientific">Sphagnum jensenii</name>
    <dbReference type="NCBI Taxonomy" id="128206"/>
    <lineage>
        <taxon>Eukaryota</taxon>
        <taxon>Viridiplantae</taxon>
        <taxon>Streptophyta</taxon>
        <taxon>Embryophyta</taxon>
        <taxon>Bryophyta</taxon>
        <taxon>Sphagnophytina</taxon>
        <taxon>Sphagnopsida</taxon>
        <taxon>Sphagnales</taxon>
        <taxon>Sphagnaceae</taxon>
        <taxon>Sphagnum</taxon>
    </lineage>
</organism>
<keyword evidence="1" id="KW-1133">Transmembrane helix</keyword>
<proteinExistence type="predicted"/>
<accession>A0ABP1BT25</accession>
<protein>
    <submittedName>
        <fullName evidence="2">Uncharacterized protein</fullName>
    </submittedName>
</protein>
<dbReference type="Proteomes" id="UP001497522">
    <property type="component" value="Chromosome 6"/>
</dbReference>
<keyword evidence="3" id="KW-1185">Reference proteome</keyword>
<dbReference type="EMBL" id="OZ023707">
    <property type="protein sequence ID" value="CAK9879077.1"/>
    <property type="molecule type" value="Genomic_DNA"/>
</dbReference>
<gene>
    <name evidence="2" type="ORF">CSSPJE1EN2_LOCUS20675</name>
</gene>
<evidence type="ECO:0000256" key="1">
    <source>
        <dbReference type="SAM" id="Phobius"/>
    </source>
</evidence>
<name>A0ABP1BT25_9BRYO</name>
<reference evidence="2" key="1">
    <citation type="submission" date="2024-03" db="EMBL/GenBank/DDBJ databases">
        <authorList>
            <consortium name="ELIXIR-Norway"/>
            <consortium name="Elixir Norway"/>
        </authorList>
    </citation>
    <scope>NUCLEOTIDE SEQUENCE</scope>
</reference>